<feature type="transmembrane region" description="Helical" evidence="6">
    <location>
        <begin position="90"/>
        <end position="111"/>
    </location>
</feature>
<accession>A0ABQ7QV80</accession>
<protein>
    <recommendedName>
        <fullName evidence="7">Major facilitator superfamily (MFS) profile domain-containing protein</fullName>
    </recommendedName>
</protein>
<sequence>MKISSSRSSSYEESDGHGEGSRLLQREPSRRTSREAFGLGARHVQLACMCGALTGLFLVRSSMGIAVLAMTDDERPDGPETYCWDKRTQGYILSSFFCGYAVMQVPGGLLAKRFGGKRVLLVALLVNAVLCICIPTVAYLGGWASVCMARFGMGLAQAVTFPSMHTMLGRWLPQHERTSYGGYVYAFPNLGIIISMPLAGVLSETVLGWKLIFYVSAAVLLAVAAAWARWAASCPAQHPLMTEAERMYIEKDMPYTCEEQPSVKVPWRYIVRCRGFWAILAAHQAFSISHIFFFVDMPTYLEKGLNISLQKSAWLSALPYVGMLLGSFFSAWLCGALLDRQLVSVKTCRRVFNSIGLYGTSVFLLLLVPARSSALAVGCLVALLTLQSFVSVGFVMNHLDLSPNFAGVMMSMSNAPANVCSFLTPLVASYVLRNDPTDLARWHVMFVAMAAWVAASNTAYLLQLRTDLQPWDDPEYVRREDKRREENEAVQAMLDE</sequence>
<proteinExistence type="predicted"/>
<evidence type="ECO:0000256" key="5">
    <source>
        <dbReference type="SAM" id="MobiDB-lite"/>
    </source>
</evidence>
<feature type="compositionally biased region" description="Basic and acidic residues" evidence="5">
    <location>
        <begin position="14"/>
        <end position="30"/>
    </location>
</feature>
<feature type="transmembrane region" description="Helical" evidence="6">
    <location>
        <begin position="315"/>
        <end position="338"/>
    </location>
</feature>
<keyword evidence="2 6" id="KW-0812">Transmembrane</keyword>
<keyword evidence="4 6" id="KW-0472">Membrane</keyword>
<dbReference type="SUPFAM" id="SSF103473">
    <property type="entry name" value="MFS general substrate transporter"/>
    <property type="match status" value="1"/>
</dbReference>
<dbReference type="EMBL" id="JAHIBW010000008">
    <property type="protein sequence ID" value="KAG7308955.1"/>
    <property type="molecule type" value="Genomic_DNA"/>
</dbReference>
<feature type="transmembrane region" description="Helical" evidence="6">
    <location>
        <begin position="415"/>
        <end position="432"/>
    </location>
</feature>
<feature type="domain" description="Major facilitator superfamily (MFS) profile" evidence="7">
    <location>
        <begin position="48"/>
        <end position="467"/>
    </location>
</feature>
<keyword evidence="3 6" id="KW-1133">Transmembrane helix</keyword>
<dbReference type="Gene3D" id="1.20.1250.20">
    <property type="entry name" value="MFS general substrate transporter like domains"/>
    <property type="match status" value="2"/>
</dbReference>
<feature type="transmembrane region" description="Helical" evidence="6">
    <location>
        <begin position="444"/>
        <end position="462"/>
    </location>
</feature>
<feature type="transmembrane region" description="Helical" evidence="6">
    <location>
        <begin position="211"/>
        <end position="232"/>
    </location>
</feature>
<keyword evidence="9" id="KW-1185">Reference proteome</keyword>
<feature type="transmembrane region" description="Helical" evidence="6">
    <location>
        <begin position="350"/>
        <end position="368"/>
    </location>
</feature>
<evidence type="ECO:0000256" key="3">
    <source>
        <dbReference type="ARBA" id="ARBA00022989"/>
    </source>
</evidence>
<feature type="transmembrane region" description="Helical" evidence="6">
    <location>
        <begin position="374"/>
        <end position="395"/>
    </location>
</feature>
<comment type="caution">
    <text evidence="8">The sequence shown here is derived from an EMBL/GenBank/DDBJ whole genome shotgun (WGS) entry which is preliminary data.</text>
</comment>
<dbReference type="PANTHER" id="PTHR11662:SF399">
    <property type="entry name" value="FI19708P1-RELATED"/>
    <property type="match status" value="1"/>
</dbReference>
<evidence type="ECO:0000256" key="1">
    <source>
        <dbReference type="ARBA" id="ARBA00004141"/>
    </source>
</evidence>
<evidence type="ECO:0000259" key="7">
    <source>
        <dbReference type="PROSITE" id="PS50850"/>
    </source>
</evidence>
<gene>
    <name evidence="8" type="ORF">JYU34_006232</name>
</gene>
<dbReference type="InterPro" id="IPR020846">
    <property type="entry name" value="MFS_dom"/>
</dbReference>
<feature type="transmembrane region" description="Helical" evidence="6">
    <location>
        <begin position="148"/>
        <end position="168"/>
    </location>
</feature>
<dbReference type="PROSITE" id="PS50850">
    <property type="entry name" value="MFS"/>
    <property type="match status" value="1"/>
</dbReference>
<evidence type="ECO:0000256" key="2">
    <source>
        <dbReference type="ARBA" id="ARBA00022692"/>
    </source>
</evidence>
<feature type="transmembrane region" description="Helical" evidence="6">
    <location>
        <begin position="118"/>
        <end position="142"/>
    </location>
</feature>
<dbReference type="InterPro" id="IPR011701">
    <property type="entry name" value="MFS"/>
</dbReference>
<dbReference type="InterPro" id="IPR050382">
    <property type="entry name" value="MFS_Na/Anion_cotransporter"/>
</dbReference>
<evidence type="ECO:0000256" key="4">
    <source>
        <dbReference type="ARBA" id="ARBA00023136"/>
    </source>
</evidence>
<feature type="region of interest" description="Disordered" evidence="5">
    <location>
        <begin position="1"/>
        <end position="30"/>
    </location>
</feature>
<feature type="transmembrane region" description="Helical" evidence="6">
    <location>
        <begin position="46"/>
        <end position="70"/>
    </location>
</feature>
<organism evidence="8 9">
    <name type="scientific">Plutella xylostella</name>
    <name type="common">Diamondback moth</name>
    <name type="synonym">Plutella maculipennis</name>
    <dbReference type="NCBI Taxonomy" id="51655"/>
    <lineage>
        <taxon>Eukaryota</taxon>
        <taxon>Metazoa</taxon>
        <taxon>Ecdysozoa</taxon>
        <taxon>Arthropoda</taxon>
        <taxon>Hexapoda</taxon>
        <taxon>Insecta</taxon>
        <taxon>Pterygota</taxon>
        <taxon>Neoptera</taxon>
        <taxon>Endopterygota</taxon>
        <taxon>Lepidoptera</taxon>
        <taxon>Glossata</taxon>
        <taxon>Ditrysia</taxon>
        <taxon>Yponomeutoidea</taxon>
        <taxon>Plutellidae</taxon>
        <taxon>Plutella</taxon>
    </lineage>
</organism>
<feature type="transmembrane region" description="Helical" evidence="6">
    <location>
        <begin position="276"/>
        <end position="295"/>
    </location>
</feature>
<feature type="compositionally biased region" description="Low complexity" evidence="5">
    <location>
        <begin position="1"/>
        <end position="11"/>
    </location>
</feature>
<dbReference type="Proteomes" id="UP000823941">
    <property type="component" value="Chromosome 8"/>
</dbReference>
<feature type="transmembrane region" description="Helical" evidence="6">
    <location>
        <begin position="180"/>
        <end position="199"/>
    </location>
</feature>
<evidence type="ECO:0000256" key="6">
    <source>
        <dbReference type="SAM" id="Phobius"/>
    </source>
</evidence>
<comment type="subcellular location">
    <subcellularLocation>
        <location evidence="1">Membrane</location>
        <topology evidence="1">Multi-pass membrane protein</topology>
    </subcellularLocation>
</comment>
<evidence type="ECO:0000313" key="8">
    <source>
        <dbReference type="EMBL" id="KAG7308955.1"/>
    </source>
</evidence>
<dbReference type="InterPro" id="IPR036259">
    <property type="entry name" value="MFS_trans_sf"/>
</dbReference>
<evidence type="ECO:0000313" key="9">
    <source>
        <dbReference type="Proteomes" id="UP000823941"/>
    </source>
</evidence>
<dbReference type="Pfam" id="PF07690">
    <property type="entry name" value="MFS_1"/>
    <property type="match status" value="1"/>
</dbReference>
<dbReference type="PANTHER" id="PTHR11662">
    <property type="entry name" value="SOLUTE CARRIER FAMILY 17"/>
    <property type="match status" value="1"/>
</dbReference>
<reference evidence="8 9" key="1">
    <citation type="submission" date="2021-06" db="EMBL/GenBank/DDBJ databases">
        <title>A haploid diamondback moth (Plutella xylostella L.) genome assembly resolves 31 chromosomes and identifies a diamide resistance mutation.</title>
        <authorList>
            <person name="Ward C.M."/>
            <person name="Perry K.D."/>
            <person name="Baker G."/>
            <person name="Powis K."/>
            <person name="Heckel D.G."/>
            <person name="Baxter S.W."/>
        </authorList>
    </citation>
    <scope>NUCLEOTIDE SEQUENCE [LARGE SCALE GENOMIC DNA]</scope>
    <source>
        <strain evidence="8 9">LV</strain>
        <tissue evidence="8">Single pupa</tissue>
    </source>
</reference>
<name>A0ABQ7QV80_PLUXY</name>